<proteinExistence type="predicted"/>
<feature type="region of interest" description="Disordered" evidence="1">
    <location>
        <begin position="35"/>
        <end position="87"/>
    </location>
</feature>
<dbReference type="AlphaFoldDB" id="A0A658R1T1"/>
<organism evidence="3 4">
    <name type="scientific">Caballeronia concitans</name>
    <dbReference type="NCBI Taxonomy" id="1777133"/>
    <lineage>
        <taxon>Bacteria</taxon>
        <taxon>Pseudomonadati</taxon>
        <taxon>Pseudomonadota</taxon>
        <taxon>Betaproteobacteria</taxon>
        <taxon>Burkholderiales</taxon>
        <taxon>Burkholderiaceae</taxon>
        <taxon>Caballeronia</taxon>
    </lineage>
</organism>
<feature type="compositionally biased region" description="Low complexity" evidence="1">
    <location>
        <begin position="37"/>
        <end position="59"/>
    </location>
</feature>
<sequence>MNRFECRFGPATPLLMAALALLAFPLHIDAQTSDVVTRSPSPSASQNSQGGASAAGSRTGTHRAMRDGMASRASSDDSTSNAYIGSDPDLARPLVPCDATGATARVKRGARGRYAPAAPFGSAAGVGYDPATGISAARPSMPSCFSILSASRDATLRGRGGSVDERLAPDANSSRVGGRRPGTLTLLRPFAN</sequence>
<feature type="signal peptide" evidence="2">
    <location>
        <begin position="1"/>
        <end position="30"/>
    </location>
</feature>
<evidence type="ECO:0000313" key="4">
    <source>
        <dbReference type="Proteomes" id="UP000198263"/>
    </source>
</evidence>
<feature type="chain" id="PRO_5024856909" evidence="2">
    <location>
        <begin position="31"/>
        <end position="192"/>
    </location>
</feature>
<feature type="region of interest" description="Disordered" evidence="1">
    <location>
        <begin position="158"/>
        <end position="192"/>
    </location>
</feature>
<keyword evidence="4" id="KW-1185">Reference proteome</keyword>
<keyword evidence="2" id="KW-0732">Signal</keyword>
<gene>
    <name evidence="3" type="ORF">AWB72_04234</name>
</gene>
<comment type="caution">
    <text evidence="3">The sequence shown here is derived from an EMBL/GenBank/DDBJ whole genome shotgun (WGS) entry which is preliminary data.</text>
</comment>
<feature type="compositionally biased region" description="Polar residues" evidence="1">
    <location>
        <begin position="72"/>
        <end position="83"/>
    </location>
</feature>
<accession>A0A658R1T1</accession>
<evidence type="ECO:0000256" key="1">
    <source>
        <dbReference type="SAM" id="MobiDB-lite"/>
    </source>
</evidence>
<protein>
    <submittedName>
        <fullName evidence="3">Uncharacterized protein</fullName>
    </submittedName>
</protein>
<reference evidence="3 4" key="1">
    <citation type="submission" date="2016-01" db="EMBL/GenBank/DDBJ databases">
        <authorList>
            <person name="Peeters C."/>
        </authorList>
    </citation>
    <scope>NUCLEOTIDE SEQUENCE [LARGE SCALE GENOMIC DNA]</scope>
    <source>
        <strain evidence="3">LMG 29315</strain>
    </source>
</reference>
<dbReference type="EMBL" id="FCNV02000010">
    <property type="protein sequence ID" value="SAL40433.1"/>
    <property type="molecule type" value="Genomic_DNA"/>
</dbReference>
<evidence type="ECO:0000313" key="3">
    <source>
        <dbReference type="EMBL" id="SAL40433.1"/>
    </source>
</evidence>
<evidence type="ECO:0000256" key="2">
    <source>
        <dbReference type="SAM" id="SignalP"/>
    </source>
</evidence>
<dbReference type="Proteomes" id="UP000198263">
    <property type="component" value="Unassembled WGS sequence"/>
</dbReference>
<name>A0A658R1T1_9BURK</name>